<keyword evidence="3" id="KW-0328">Glycosyltransferase</keyword>
<dbReference type="Gene3D" id="3.90.550.10">
    <property type="entry name" value="Spore Coat Polysaccharide Biosynthesis Protein SpsA, Chain A"/>
    <property type="match status" value="1"/>
</dbReference>
<name>A0ABW4RIT5_9BACL</name>
<proteinExistence type="inferred from homology"/>
<comment type="caution">
    <text evidence="3">The sequence shown here is derived from an EMBL/GenBank/DDBJ whole genome shotgun (WGS) entry which is preliminary data.</text>
</comment>
<organism evidence="3 4">
    <name type="scientific">Paenibacillus wenxiniae</name>
    <dbReference type="NCBI Taxonomy" id="1636843"/>
    <lineage>
        <taxon>Bacteria</taxon>
        <taxon>Bacillati</taxon>
        <taxon>Bacillota</taxon>
        <taxon>Bacilli</taxon>
        <taxon>Bacillales</taxon>
        <taxon>Paenibacillaceae</taxon>
        <taxon>Paenibacillus</taxon>
    </lineage>
</organism>
<dbReference type="InterPro" id="IPR011990">
    <property type="entry name" value="TPR-like_helical_dom_sf"/>
</dbReference>
<dbReference type="Gene3D" id="1.25.40.10">
    <property type="entry name" value="Tetratricopeptide repeat domain"/>
    <property type="match status" value="1"/>
</dbReference>
<accession>A0ABW4RIT5</accession>
<dbReference type="EC" id="2.4.-.-" evidence="3"/>
<evidence type="ECO:0000313" key="4">
    <source>
        <dbReference type="Proteomes" id="UP001597233"/>
    </source>
</evidence>
<evidence type="ECO:0000256" key="1">
    <source>
        <dbReference type="ARBA" id="ARBA00006739"/>
    </source>
</evidence>
<keyword evidence="3" id="KW-0808">Transferase</keyword>
<evidence type="ECO:0000259" key="2">
    <source>
        <dbReference type="Pfam" id="PF00535"/>
    </source>
</evidence>
<dbReference type="InterPro" id="IPR029044">
    <property type="entry name" value="Nucleotide-diphossugar_trans"/>
</dbReference>
<dbReference type="InterPro" id="IPR001173">
    <property type="entry name" value="Glyco_trans_2-like"/>
</dbReference>
<evidence type="ECO:0000313" key="3">
    <source>
        <dbReference type="EMBL" id="MFD1885619.1"/>
    </source>
</evidence>
<keyword evidence="4" id="KW-1185">Reference proteome</keyword>
<dbReference type="EMBL" id="JBHUEH010000013">
    <property type="protein sequence ID" value="MFD1885619.1"/>
    <property type="molecule type" value="Genomic_DNA"/>
</dbReference>
<dbReference type="SUPFAM" id="SSF53448">
    <property type="entry name" value="Nucleotide-diphospho-sugar transferases"/>
    <property type="match status" value="1"/>
</dbReference>
<feature type="domain" description="Glycosyltransferase 2-like" evidence="2">
    <location>
        <begin position="4"/>
        <end position="129"/>
    </location>
</feature>
<dbReference type="PANTHER" id="PTHR22916:SF3">
    <property type="entry name" value="UDP-GLCNAC:BETAGAL BETA-1,3-N-ACETYLGLUCOSAMINYLTRANSFERASE-LIKE PROTEIN 1"/>
    <property type="match status" value="1"/>
</dbReference>
<gene>
    <name evidence="3" type="ORF">ACFSC9_08770</name>
</gene>
<dbReference type="Pfam" id="PF00535">
    <property type="entry name" value="Glycos_transf_2"/>
    <property type="match status" value="1"/>
</dbReference>
<dbReference type="RefSeq" id="WP_347326756.1">
    <property type="nucleotide sequence ID" value="NZ_JBCGUH010000015.1"/>
</dbReference>
<dbReference type="PANTHER" id="PTHR22916">
    <property type="entry name" value="GLYCOSYLTRANSFERASE"/>
    <property type="match status" value="1"/>
</dbReference>
<comment type="similarity">
    <text evidence="1">Belongs to the glycosyltransferase 2 family.</text>
</comment>
<reference evidence="4" key="1">
    <citation type="journal article" date="2019" name="Int. J. Syst. Evol. Microbiol.">
        <title>The Global Catalogue of Microorganisms (GCM) 10K type strain sequencing project: providing services to taxonomists for standard genome sequencing and annotation.</title>
        <authorList>
            <consortium name="The Broad Institute Genomics Platform"/>
            <consortium name="The Broad Institute Genome Sequencing Center for Infectious Disease"/>
            <person name="Wu L."/>
            <person name="Ma J."/>
        </authorList>
    </citation>
    <scope>NUCLEOTIDE SEQUENCE [LARGE SCALE GENOMIC DNA]</scope>
    <source>
        <strain evidence="4">CCUG 54950</strain>
    </source>
</reference>
<protein>
    <submittedName>
        <fullName evidence="3">Glycosyltransferase</fullName>
        <ecNumber evidence="3">2.4.-.-</ecNumber>
    </submittedName>
</protein>
<sequence length="381" mass="44237">MRVSTITPVYNNELYIEECLISLLSQTYNNIEIIVIDDGSTDKSWEIIDRFNDSRLIKLRNTTNRGISEAYNKALTIATGDVLMFLDADDIAAPQRAEKTVEAFAQDPSVGLVYSDMDIIDSNTKPFDLKLKLPNEINKNNYSMYLWRRGLFTGSGMSIRKLASLSFNSNVICCDYDISLFFAYNNWNYYYINECLTHYRIHNQNTSNQSDRMKSDVLAVQSQYSNDQLVNFWLEKGLTLSEINTTIGINYYYFHNDYDKALLHLNSALSETMNYEALFYKSIILFIGEKYAEAYDLLKEAIRIHPTCYAILNNLAVIEIWLNSNIEKALSYLNLAKQYQPYYMLISKNIEIVKKQEFASLKTIHYISDDDAVYRTYCRLI</sequence>
<dbReference type="SUPFAM" id="SSF48452">
    <property type="entry name" value="TPR-like"/>
    <property type="match status" value="1"/>
</dbReference>
<dbReference type="Proteomes" id="UP001597233">
    <property type="component" value="Unassembled WGS sequence"/>
</dbReference>
<dbReference type="GO" id="GO:0016757">
    <property type="term" value="F:glycosyltransferase activity"/>
    <property type="evidence" value="ECO:0007669"/>
    <property type="project" value="UniProtKB-KW"/>
</dbReference>